<evidence type="ECO:0000313" key="4">
    <source>
        <dbReference type="EMBL" id="MCF2532934.1"/>
    </source>
</evidence>
<keyword evidence="2" id="KW-0472">Membrane</keyword>
<keyword evidence="5" id="KW-1185">Reference proteome</keyword>
<dbReference type="RefSeq" id="WP_235057706.1">
    <property type="nucleotide sequence ID" value="NZ_JAKFHA010000041.1"/>
</dbReference>
<feature type="domain" description="ARB-07466-like C-terminal" evidence="3">
    <location>
        <begin position="241"/>
        <end position="284"/>
    </location>
</feature>
<comment type="caution">
    <text evidence="4">The sequence shown here is derived from an EMBL/GenBank/DDBJ whole genome shotgun (WGS) entry which is preliminary data.</text>
</comment>
<name>A0AA41U8I4_9ACTN</name>
<protein>
    <recommendedName>
        <fullName evidence="3">ARB-07466-like C-terminal domain-containing protein</fullName>
    </recommendedName>
</protein>
<dbReference type="AlphaFoldDB" id="A0AA41U8I4"/>
<evidence type="ECO:0000256" key="1">
    <source>
        <dbReference type="SAM" id="MobiDB-lite"/>
    </source>
</evidence>
<reference evidence="4" key="1">
    <citation type="submission" date="2022-01" db="EMBL/GenBank/DDBJ databases">
        <title>Genome-Based Taxonomic Classification of the Phylum Actinobacteria.</title>
        <authorList>
            <person name="Gao Y."/>
        </authorList>
    </citation>
    <scope>NUCLEOTIDE SEQUENCE</scope>
    <source>
        <strain evidence="4">KLBMP 8922</strain>
    </source>
</reference>
<evidence type="ECO:0000313" key="5">
    <source>
        <dbReference type="Proteomes" id="UP001165378"/>
    </source>
</evidence>
<keyword evidence="2" id="KW-0812">Transmembrane</keyword>
<gene>
    <name evidence="4" type="ORF">LZ495_37775</name>
</gene>
<dbReference type="InterPro" id="IPR058593">
    <property type="entry name" value="ARB_07466-like_C"/>
</dbReference>
<evidence type="ECO:0000256" key="2">
    <source>
        <dbReference type="SAM" id="Phobius"/>
    </source>
</evidence>
<accession>A0AA41U8I4</accession>
<organism evidence="4 5">
    <name type="scientific">Yinghuangia soli</name>
    <dbReference type="NCBI Taxonomy" id="2908204"/>
    <lineage>
        <taxon>Bacteria</taxon>
        <taxon>Bacillati</taxon>
        <taxon>Actinomycetota</taxon>
        <taxon>Actinomycetes</taxon>
        <taxon>Kitasatosporales</taxon>
        <taxon>Streptomycetaceae</taxon>
        <taxon>Yinghuangia</taxon>
    </lineage>
</organism>
<dbReference type="Proteomes" id="UP001165378">
    <property type="component" value="Unassembled WGS sequence"/>
</dbReference>
<proteinExistence type="predicted"/>
<dbReference type="Pfam" id="PF26571">
    <property type="entry name" value="VldE"/>
    <property type="match status" value="1"/>
</dbReference>
<sequence length="306" mass="31463">MGQRKRSSESTEQSGIVGWAIALLVVLGLFAGVGVVVVKMWPEGITRDECKVAGADGGTAYRLDPDQAGNAATITAVAQARGLPERAVTIALATAMQESKLVNIDYGDLDSLGLFQQRPSQGWGTPEQVTDPVYATGKFFDGLVKVPDYLTLPLTVAAQKVQRSGFPDAYAKHEPNAAALAGVLTGRVPAGLGCRIKADPAPASAAPLRTALTRGFGPAVPAASVTEPAPGTLAVAPGGPVGRGWAVAAWAVAQSEELGVREVAFDGKVWTREDGGKGWRTGQPAGAGGAKAPAADPSVVRIRYAD</sequence>
<keyword evidence="2" id="KW-1133">Transmembrane helix</keyword>
<dbReference type="EMBL" id="JAKFHA010000041">
    <property type="protein sequence ID" value="MCF2532934.1"/>
    <property type="molecule type" value="Genomic_DNA"/>
</dbReference>
<evidence type="ECO:0000259" key="3">
    <source>
        <dbReference type="Pfam" id="PF26571"/>
    </source>
</evidence>
<feature type="region of interest" description="Disordered" evidence="1">
    <location>
        <begin position="273"/>
        <end position="295"/>
    </location>
</feature>
<feature type="transmembrane region" description="Helical" evidence="2">
    <location>
        <begin position="16"/>
        <end position="38"/>
    </location>
</feature>